<accession>A0A2S7I4Z4</accession>
<evidence type="ECO:0000313" key="2">
    <source>
        <dbReference type="EMBL" id="PPZ91638.1"/>
    </source>
</evidence>
<dbReference type="AlphaFoldDB" id="A0A2S7I4Z4"/>
<proteinExistence type="predicted"/>
<sequence>MKIVWSKETLENYLKVLDYLLENWTIKEIERFENNFDELIERLKSHKEICPKSKLLSFRKCKIDENNSLIYQEVNHTIFFISIIDNRSLHSY</sequence>
<dbReference type="Proteomes" id="UP000238565">
    <property type="component" value="Unassembled WGS sequence"/>
</dbReference>
<dbReference type="EMBL" id="PTPZ01000003">
    <property type="protein sequence ID" value="PPZ91638.1"/>
    <property type="molecule type" value="Genomic_DNA"/>
</dbReference>
<dbReference type="Pfam" id="PF05016">
    <property type="entry name" value="ParE_toxin"/>
    <property type="match status" value="1"/>
</dbReference>
<dbReference type="Gene3D" id="3.30.2310.20">
    <property type="entry name" value="RelE-like"/>
    <property type="match status" value="1"/>
</dbReference>
<evidence type="ECO:0000313" key="3">
    <source>
        <dbReference type="Proteomes" id="UP000238565"/>
    </source>
</evidence>
<dbReference type="InterPro" id="IPR035093">
    <property type="entry name" value="RelE/ParE_toxin_dom_sf"/>
</dbReference>
<organism evidence="2 3">
    <name type="scientific">Cloacibacterium normanense</name>
    <dbReference type="NCBI Taxonomy" id="237258"/>
    <lineage>
        <taxon>Bacteria</taxon>
        <taxon>Pseudomonadati</taxon>
        <taxon>Bacteroidota</taxon>
        <taxon>Flavobacteriia</taxon>
        <taxon>Flavobacteriales</taxon>
        <taxon>Weeksellaceae</taxon>
    </lineage>
</organism>
<gene>
    <name evidence="2" type="ORF">C3729_06085</name>
</gene>
<dbReference type="InterPro" id="IPR007712">
    <property type="entry name" value="RelE/ParE_toxin"/>
</dbReference>
<name>A0A2S7I4Z4_9FLAO</name>
<keyword evidence="1" id="KW-1277">Toxin-antitoxin system</keyword>
<reference evidence="2 3" key="1">
    <citation type="submission" date="2018-02" db="EMBL/GenBank/DDBJ databases">
        <title>Draft genome sequence of bacterial isolates from marine environment.</title>
        <authorList>
            <person name="Singh S.K."/>
            <person name="Hill R."/>
            <person name="Major S."/>
            <person name="Cai H."/>
            <person name="Li Y."/>
        </authorList>
    </citation>
    <scope>NUCLEOTIDE SEQUENCE [LARGE SCALE GENOMIC DNA]</scope>
    <source>
        <strain evidence="2 3">IMET F</strain>
    </source>
</reference>
<evidence type="ECO:0008006" key="4">
    <source>
        <dbReference type="Google" id="ProtNLM"/>
    </source>
</evidence>
<protein>
    <recommendedName>
        <fullName evidence="4">Type II toxin-antitoxin system RelE/ParE family toxin</fullName>
    </recommendedName>
</protein>
<dbReference type="RefSeq" id="WP_104793340.1">
    <property type="nucleotide sequence ID" value="NZ_PTPZ01000003.1"/>
</dbReference>
<evidence type="ECO:0000256" key="1">
    <source>
        <dbReference type="ARBA" id="ARBA00022649"/>
    </source>
</evidence>
<comment type="caution">
    <text evidence="2">The sequence shown here is derived from an EMBL/GenBank/DDBJ whole genome shotgun (WGS) entry which is preliminary data.</text>
</comment>